<organism evidence="2 3">
    <name type="scientific">Caerostris extrusa</name>
    <name type="common">Bark spider</name>
    <name type="synonym">Caerostris bankana</name>
    <dbReference type="NCBI Taxonomy" id="172846"/>
    <lineage>
        <taxon>Eukaryota</taxon>
        <taxon>Metazoa</taxon>
        <taxon>Ecdysozoa</taxon>
        <taxon>Arthropoda</taxon>
        <taxon>Chelicerata</taxon>
        <taxon>Arachnida</taxon>
        <taxon>Araneae</taxon>
        <taxon>Araneomorphae</taxon>
        <taxon>Entelegynae</taxon>
        <taxon>Araneoidea</taxon>
        <taxon>Araneidae</taxon>
        <taxon>Caerostris</taxon>
    </lineage>
</organism>
<dbReference type="AlphaFoldDB" id="A0AAV4T015"/>
<feature type="compositionally biased region" description="Basic residues" evidence="1">
    <location>
        <begin position="62"/>
        <end position="73"/>
    </location>
</feature>
<proteinExistence type="predicted"/>
<dbReference type="EMBL" id="BPLR01010381">
    <property type="protein sequence ID" value="GIY38962.1"/>
    <property type="molecule type" value="Genomic_DNA"/>
</dbReference>
<gene>
    <name evidence="2" type="ORF">CEXT_27541</name>
</gene>
<feature type="region of interest" description="Disordered" evidence="1">
    <location>
        <begin position="26"/>
        <end position="119"/>
    </location>
</feature>
<name>A0AAV4T015_CAEEX</name>
<sequence length="132" mass="15025">MSFPTLHTPSPFIHSKSTHLYFQKSKYPPRASKKKEYAQREVEQNGHFLDREVTKSLDGTKPSHRQRFARRGKAGLQVKTAVGEAKVNQRSRKLEGGPPMDARGARSQNPGMKLLSGQVREWSKKARGKWLI</sequence>
<accession>A0AAV4T015</accession>
<comment type="caution">
    <text evidence="2">The sequence shown here is derived from an EMBL/GenBank/DDBJ whole genome shotgun (WGS) entry which is preliminary data.</text>
</comment>
<evidence type="ECO:0000313" key="3">
    <source>
        <dbReference type="Proteomes" id="UP001054945"/>
    </source>
</evidence>
<feature type="compositionally biased region" description="Basic and acidic residues" evidence="1">
    <location>
        <begin position="34"/>
        <end position="55"/>
    </location>
</feature>
<dbReference type="Proteomes" id="UP001054945">
    <property type="component" value="Unassembled WGS sequence"/>
</dbReference>
<keyword evidence="3" id="KW-1185">Reference proteome</keyword>
<protein>
    <submittedName>
        <fullName evidence="2">Uncharacterized protein</fullName>
    </submittedName>
</protein>
<evidence type="ECO:0000256" key="1">
    <source>
        <dbReference type="SAM" id="MobiDB-lite"/>
    </source>
</evidence>
<reference evidence="2 3" key="1">
    <citation type="submission" date="2021-06" db="EMBL/GenBank/DDBJ databases">
        <title>Caerostris extrusa draft genome.</title>
        <authorList>
            <person name="Kono N."/>
            <person name="Arakawa K."/>
        </authorList>
    </citation>
    <scope>NUCLEOTIDE SEQUENCE [LARGE SCALE GENOMIC DNA]</scope>
</reference>
<evidence type="ECO:0000313" key="2">
    <source>
        <dbReference type="EMBL" id="GIY38962.1"/>
    </source>
</evidence>